<dbReference type="Pfam" id="PF05923">
    <property type="entry name" value="APC_r"/>
    <property type="match status" value="1"/>
</dbReference>
<dbReference type="InterPro" id="IPR009223">
    <property type="entry name" value="APC_rpt"/>
</dbReference>
<evidence type="ECO:0000313" key="3">
    <source>
        <dbReference type="Proteomes" id="UP001283361"/>
    </source>
</evidence>
<sequence>MPKGRSTGRRHGGGGGENSGGGGASNDGNSGGKKQNSKDCNTSAFVPRMSNLRVVAPFHDFVPAADTVKTYNVEGTPRNFSAATSLSDLTIDSIEGPTKAGKATGRQSSHLQPRGSPLTFSHNASSLSSLGDELEPRGAGSGVSASPHKDNSGSHKMYTHHMNAAGGDQNESDSSSSIPRERHIVGQSSEDSSIAGDSSHGSPAANRAEGTNL</sequence>
<keyword evidence="3" id="KW-1185">Reference proteome</keyword>
<dbReference type="GO" id="GO:0007026">
    <property type="term" value="P:negative regulation of microtubule depolymerization"/>
    <property type="evidence" value="ECO:0007669"/>
    <property type="project" value="TreeGrafter"/>
</dbReference>
<evidence type="ECO:0000313" key="2">
    <source>
        <dbReference type="EMBL" id="KAK3769610.1"/>
    </source>
</evidence>
<gene>
    <name evidence="2" type="ORF">RRG08_043996</name>
</gene>
<dbReference type="GO" id="GO:0007389">
    <property type="term" value="P:pattern specification process"/>
    <property type="evidence" value="ECO:0007669"/>
    <property type="project" value="TreeGrafter"/>
</dbReference>
<feature type="compositionally biased region" description="Low complexity" evidence="1">
    <location>
        <begin position="188"/>
        <end position="199"/>
    </location>
</feature>
<dbReference type="GO" id="GO:0016055">
    <property type="term" value="P:Wnt signaling pathway"/>
    <property type="evidence" value="ECO:0007669"/>
    <property type="project" value="InterPro"/>
</dbReference>
<dbReference type="GO" id="GO:0016477">
    <property type="term" value="P:cell migration"/>
    <property type="evidence" value="ECO:0007669"/>
    <property type="project" value="TreeGrafter"/>
</dbReference>
<dbReference type="GO" id="GO:0001708">
    <property type="term" value="P:cell fate specification"/>
    <property type="evidence" value="ECO:0007669"/>
    <property type="project" value="TreeGrafter"/>
</dbReference>
<dbReference type="PANTHER" id="PTHR12607:SF12">
    <property type="entry name" value="APC-LIKE, ISOFORM A-RELATED"/>
    <property type="match status" value="1"/>
</dbReference>
<organism evidence="2 3">
    <name type="scientific">Elysia crispata</name>
    <name type="common">lettuce slug</name>
    <dbReference type="NCBI Taxonomy" id="231223"/>
    <lineage>
        <taxon>Eukaryota</taxon>
        <taxon>Metazoa</taxon>
        <taxon>Spiralia</taxon>
        <taxon>Lophotrochozoa</taxon>
        <taxon>Mollusca</taxon>
        <taxon>Gastropoda</taxon>
        <taxon>Heterobranchia</taxon>
        <taxon>Euthyneura</taxon>
        <taxon>Panpulmonata</taxon>
        <taxon>Sacoglossa</taxon>
        <taxon>Placobranchoidea</taxon>
        <taxon>Plakobranchidae</taxon>
        <taxon>Elysia</taxon>
    </lineage>
</organism>
<feature type="compositionally biased region" description="Gly residues" evidence="1">
    <location>
        <begin position="13"/>
        <end position="31"/>
    </location>
</feature>
<dbReference type="InterPro" id="IPR026818">
    <property type="entry name" value="Apc_fam"/>
</dbReference>
<accession>A0AAE0ZHY0</accession>
<comment type="caution">
    <text evidence="2">The sequence shown here is derived from an EMBL/GenBank/DDBJ whole genome shotgun (WGS) entry which is preliminary data.</text>
</comment>
<proteinExistence type="predicted"/>
<reference evidence="2" key="1">
    <citation type="journal article" date="2023" name="G3 (Bethesda)">
        <title>A reference genome for the long-term kleptoplast-retaining sea slug Elysia crispata morphotype clarki.</title>
        <authorList>
            <person name="Eastman K.E."/>
            <person name="Pendleton A.L."/>
            <person name="Shaikh M.A."/>
            <person name="Suttiyut T."/>
            <person name="Ogas R."/>
            <person name="Tomko P."/>
            <person name="Gavelis G."/>
            <person name="Widhalm J.R."/>
            <person name="Wisecaver J.H."/>
        </authorList>
    </citation>
    <scope>NUCLEOTIDE SEQUENCE</scope>
    <source>
        <strain evidence="2">ECLA1</strain>
    </source>
</reference>
<feature type="compositionally biased region" description="Polar residues" evidence="1">
    <location>
        <begin position="118"/>
        <end position="129"/>
    </location>
</feature>
<dbReference type="AlphaFoldDB" id="A0AAE0ZHY0"/>
<protein>
    <submittedName>
        <fullName evidence="2">Uncharacterized protein</fullName>
    </submittedName>
</protein>
<feature type="region of interest" description="Disordered" evidence="1">
    <location>
        <begin position="93"/>
        <end position="213"/>
    </location>
</feature>
<dbReference type="PANTHER" id="PTHR12607">
    <property type="entry name" value="ADENOMATOUS POLYPOSIS COLI PROTEIN FAMILY"/>
    <property type="match status" value="1"/>
</dbReference>
<dbReference type="GO" id="GO:0008013">
    <property type="term" value="F:beta-catenin binding"/>
    <property type="evidence" value="ECO:0007669"/>
    <property type="project" value="InterPro"/>
</dbReference>
<feature type="compositionally biased region" description="Basic residues" evidence="1">
    <location>
        <begin position="1"/>
        <end position="12"/>
    </location>
</feature>
<dbReference type="GO" id="GO:0005881">
    <property type="term" value="C:cytoplasmic microtubule"/>
    <property type="evidence" value="ECO:0007669"/>
    <property type="project" value="TreeGrafter"/>
</dbReference>
<dbReference type="GO" id="GO:0008017">
    <property type="term" value="F:microtubule binding"/>
    <property type="evidence" value="ECO:0007669"/>
    <property type="project" value="TreeGrafter"/>
</dbReference>
<dbReference type="GO" id="GO:0030877">
    <property type="term" value="C:beta-catenin destruction complex"/>
    <property type="evidence" value="ECO:0007669"/>
    <property type="project" value="TreeGrafter"/>
</dbReference>
<evidence type="ECO:0000256" key="1">
    <source>
        <dbReference type="SAM" id="MobiDB-lite"/>
    </source>
</evidence>
<name>A0AAE0ZHY0_9GAST</name>
<dbReference type="GO" id="GO:0090090">
    <property type="term" value="P:negative regulation of canonical Wnt signaling pathway"/>
    <property type="evidence" value="ECO:0007669"/>
    <property type="project" value="TreeGrafter"/>
</dbReference>
<dbReference type="GO" id="GO:0045295">
    <property type="term" value="F:gamma-catenin binding"/>
    <property type="evidence" value="ECO:0007669"/>
    <property type="project" value="TreeGrafter"/>
</dbReference>
<dbReference type="Proteomes" id="UP001283361">
    <property type="component" value="Unassembled WGS sequence"/>
</dbReference>
<dbReference type="EMBL" id="JAWDGP010003898">
    <property type="protein sequence ID" value="KAK3769610.1"/>
    <property type="molecule type" value="Genomic_DNA"/>
</dbReference>
<dbReference type="GO" id="GO:0007399">
    <property type="term" value="P:nervous system development"/>
    <property type="evidence" value="ECO:0007669"/>
    <property type="project" value="TreeGrafter"/>
</dbReference>
<feature type="region of interest" description="Disordered" evidence="1">
    <location>
        <begin position="1"/>
        <end position="44"/>
    </location>
</feature>
<dbReference type="GO" id="GO:0016342">
    <property type="term" value="C:catenin complex"/>
    <property type="evidence" value="ECO:0007669"/>
    <property type="project" value="TreeGrafter"/>
</dbReference>